<dbReference type="Proteomes" id="UP001161405">
    <property type="component" value="Unassembled WGS sequence"/>
</dbReference>
<evidence type="ECO:0000313" key="3">
    <source>
        <dbReference type="Proteomes" id="UP001161405"/>
    </source>
</evidence>
<protein>
    <submittedName>
        <fullName evidence="2">Iron-sulfur cluster assembly scaffold protein</fullName>
    </submittedName>
</protein>
<sequence length="149" mass="16371">MSINQIYSDKILELAGNLPQLPPLDAPDATARRVSRVCGSSIDVQLGIEDGQITQYSHEVNACALGQTAASVMAQHVVGSTFDELRTVRTQMVAMLKADGPPPSGRWEDLKYLEPVKDYKPRHTSTLLVFEAVVDAIDEYELNRTERAG</sequence>
<organism evidence="2 3">
    <name type="scientific">Maritalea porphyrae</name>
    <dbReference type="NCBI Taxonomy" id="880732"/>
    <lineage>
        <taxon>Bacteria</taxon>
        <taxon>Pseudomonadati</taxon>
        <taxon>Pseudomonadota</taxon>
        <taxon>Alphaproteobacteria</taxon>
        <taxon>Hyphomicrobiales</taxon>
        <taxon>Devosiaceae</taxon>
        <taxon>Maritalea</taxon>
    </lineage>
</organism>
<dbReference type="SUPFAM" id="SSF82649">
    <property type="entry name" value="SufE/NifU"/>
    <property type="match status" value="1"/>
</dbReference>
<reference evidence="2" key="1">
    <citation type="journal article" date="2014" name="Int. J. Syst. Evol. Microbiol.">
        <title>Complete genome of a new Firmicutes species belonging to the dominant human colonic microbiota ('Ruminococcus bicirculans') reveals two chromosomes and a selective capacity to utilize plant glucans.</title>
        <authorList>
            <consortium name="NISC Comparative Sequencing Program"/>
            <person name="Wegmann U."/>
            <person name="Louis P."/>
            <person name="Goesmann A."/>
            <person name="Henrissat B."/>
            <person name="Duncan S.H."/>
            <person name="Flint H.J."/>
        </authorList>
    </citation>
    <scope>NUCLEOTIDE SEQUENCE</scope>
    <source>
        <strain evidence="2">NBRC 107169</strain>
    </source>
</reference>
<dbReference type="RefSeq" id="WP_284365784.1">
    <property type="nucleotide sequence ID" value="NZ_BSNI01000002.1"/>
</dbReference>
<dbReference type="InterPro" id="IPR002871">
    <property type="entry name" value="NIF_FeS_clus_asmbl_NifU_N"/>
</dbReference>
<proteinExistence type="predicted"/>
<evidence type="ECO:0000259" key="1">
    <source>
        <dbReference type="Pfam" id="PF01592"/>
    </source>
</evidence>
<reference evidence="2" key="2">
    <citation type="submission" date="2023-01" db="EMBL/GenBank/DDBJ databases">
        <title>Draft genome sequence of Maritalea porphyrae strain NBRC 107169.</title>
        <authorList>
            <person name="Sun Q."/>
            <person name="Mori K."/>
        </authorList>
    </citation>
    <scope>NUCLEOTIDE SEQUENCE</scope>
    <source>
        <strain evidence="2">NBRC 107169</strain>
    </source>
</reference>
<keyword evidence="3" id="KW-1185">Reference proteome</keyword>
<gene>
    <name evidence="2" type="ORF">GCM10007879_29880</name>
</gene>
<dbReference type="Pfam" id="PF01592">
    <property type="entry name" value="NifU_N"/>
    <property type="match status" value="1"/>
</dbReference>
<comment type="caution">
    <text evidence="2">The sequence shown here is derived from an EMBL/GenBank/DDBJ whole genome shotgun (WGS) entry which is preliminary data.</text>
</comment>
<dbReference type="EMBL" id="BSNI01000002">
    <property type="protein sequence ID" value="GLQ18739.1"/>
    <property type="molecule type" value="Genomic_DNA"/>
</dbReference>
<accession>A0ABQ5UTY3</accession>
<evidence type="ECO:0000313" key="2">
    <source>
        <dbReference type="EMBL" id="GLQ18739.1"/>
    </source>
</evidence>
<dbReference type="CDD" id="cd06664">
    <property type="entry name" value="IscU_like"/>
    <property type="match status" value="1"/>
</dbReference>
<name>A0ABQ5UTY3_9HYPH</name>
<dbReference type="Gene3D" id="3.90.1010.10">
    <property type="match status" value="1"/>
</dbReference>
<feature type="domain" description="NIF system FeS cluster assembly NifU N-terminal" evidence="1">
    <location>
        <begin position="7"/>
        <end position="95"/>
    </location>
</feature>